<dbReference type="GO" id="GO:0016020">
    <property type="term" value="C:membrane"/>
    <property type="evidence" value="ECO:0007669"/>
    <property type="project" value="UniProtKB-SubCell"/>
</dbReference>
<dbReference type="Pfam" id="PF04011">
    <property type="entry name" value="LemA"/>
    <property type="match status" value="1"/>
</dbReference>
<protein>
    <submittedName>
        <fullName evidence="7">LemA family protein</fullName>
    </submittedName>
</protein>
<proteinExistence type="inferred from homology"/>
<dbReference type="InterPro" id="IPR007156">
    <property type="entry name" value="MamQ_LemA"/>
</dbReference>
<feature type="transmembrane region" description="Helical" evidence="6">
    <location>
        <begin position="35"/>
        <end position="55"/>
    </location>
</feature>
<evidence type="ECO:0000256" key="5">
    <source>
        <dbReference type="ARBA" id="ARBA00023136"/>
    </source>
</evidence>
<dbReference type="PANTHER" id="PTHR34478:SF1">
    <property type="entry name" value="PROTEIN LEMA"/>
    <property type="match status" value="1"/>
</dbReference>
<name>A0A0C2W701_MYCCA</name>
<evidence type="ECO:0000313" key="7">
    <source>
        <dbReference type="EMBL" id="KIM14042.1"/>
    </source>
</evidence>
<dbReference type="Proteomes" id="UP000031975">
    <property type="component" value="Unassembled WGS sequence"/>
</dbReference>
<evidence type="ECO:0000313" key="8">
    <source>
        <dbReference type="Proteomes" id="UP000031975"/>
    </source>
</evidence>
<evidence type="ECO:0000256" key="2">
    <source>
        <dbReference type="ARBA" id="ARBA00008854"/>
    </source>
</evidence>
<organism evidence="7 8">
    <name type="scientific">Mycoplasma capricolum subsp. capricolum</name>
    <dbReference type="NCBI Taxonomy" id="40479"/>
    <lineage>
        <taxon>Bacteria</taxon>
        <taxon>Bacillati</taxon>
        <taxon>Mycoplasmatota</taxon>
        <taxon>Mollicutes</taxon>
        <taxon>Mycoplasmataceae</taxon>
        <taxon>Mycoplasma</taxon>
    </lineage>
</organism>
<dbReference type="EMBL" id="JXQB01000001">
    <property type="protein sequence ID" value="KIM14042.1"/>
    <property type="molecule type" value="Genomic_DNA"/>
</dbReference>
<keyword evidence="3 6" id="KW-0812">Transmembrane</keyword>
<dbReference type="SUPFAM" id="SSF140478">
    <property type="entry name" value="LemA-like"/>
    <property type="match status" value="1"/>
</dbReference>
<evidence type="ECO:0000256" key="3">
    <source>
        <dbReference type="ARBA" id="ARBA00022692"/>
    </source>
</evidence>
<dbReference type="PATRIC" id="fig|40479.11.peg.601"/>
<comment type="caution">
    <text evidence="7">The sequence shown here is derived from an EMBL/GenBank/DDBJ whole genome shotgun (WGS) entry which is preliminary data.</text>
</comment>
<keyword evidence="5 6" id="KW-0472">Membrane</keyword>
<keyword evidence="4 6" id="KW-1133">Transmembrane helix</keyword>
<dbReference type="PANTHER" id="PTHR34478">
    <property type="entry name" value="PROTEIN LEMA"/>
    <property type="match status" value="1"/>
</dbReference>
<gene>
    <name evidence="7" type="ORF">MCGM508_03150</name>
</gene>
<comment type="subcellular location">
    <subcellularLocation>
        <location evidence="1">Membrane</location>
        <topology evidence="1">Single-pass membrane protein</topology>
    </subcellularLocation>
</comment>
<dbReference type="Gene3D" id="1.20.1440.20">
    <property type="entry name" value="LemA-like domain"/>
    <property type="match status" value="1"/>
</dbReference>
<dbReference type="InterPro" id="IPR023353">
    <property type="entry name" value="LemA-like_dom_sf"/>
</dbReference>
<evidence type="ECO:0000256" key="6">
    <source>
        <dbReference type="SAM" id="Phobius"/>
    </source>
</evidence>
<dbReference type="AlphaFoldDB" id="A0A0C2W701"/>
<sequence>MANTLDEMNDPILDKGRQVNVINKRILITVGKGSLVFEIILWILGIIPGIIFTFIKIKAKNYLAQLEQKLQHNASQIDNYLEQRVVVMQNLASLLSKSIKLDKDVMKTIAAYRSGINLNDENRTNISNQLDTTIKGLSLQVENYPDLKSHDSIKQALQQNLYLQKEITAARDIYNDTVFQWNRSINEWPAKMIVAAKMQYTTRIPFITTAEIKQQANQDFFK</sequence>
<evidence type="ECO:0000256" key="4">
    <source>
        <dbReference type="ARBA" id="ARBA00022989"/>
    </source>
</evidence>
<accession>A0A0C2W701</accession>
<evidence type="ECO:0000256" key="1">
    <source>
        <dbReference type="ARBA" id="ARBA00004167"/>
    </source>
</evidence>
<reference evidence="7 8" key="1">
    <citation type="submission" date="2015-01" db="EMBL/GenBank/DDBJ databases">
        <title>Draft Genome Sequence of Mycoplasma capricolum subsp. capricolum str. GM508D.</title>
        <authorList>
            <person name="Calcutt M.J."/>
            <person name="Foecking M.F."/>
        </authorList>
    </citation>
    <scope>NUCLEOTIDE SEQUENCE [LARGE SCALE GENOMIC DNA]</scope>
    <source>
        <strain evidence="7 8">GM508D</strain>
    </source>
</reference>
<comment type="similarity">
    <text evidence="2">Belongs to the LemA family.</text>
</comment>
<dbReference type="RefSeq" id="WP_041159805.1">
    <property type="nucleotide sequence ID" value="NZ_JXQB01000001.1"/>
</dbReference>